<accession>A0ABR4E4L8</accession>
<gene>
    <name evidence="1" type="ORF">FJTKL_00068</name>
</gene>
<sequence>MARLKSLVFRNRLRSRFTGKSGQAPPLTFVSYVHAHLWENLLPVCNGWRRTFILVPPATRSASRPRLFSYWQASCSHPGILASMIGNHSQVRRQIEKGLDFSAAHFRDWQAMSSAGGMLQHLLLAIILDDSALLEQRAPCQLHHHTVT</sequence>
<name>A0ABR4E4L8_9PEZI</name>
<protein>
    <submittedName>
        <fullName evidence="1">Uncharacterized protein</fullName>
    </submittedName>
</protein>
<reference evidence="1 2" key="1">
    <citation type="submission" date="2024-03" db="EMBL/GenBank/DDBJ databases">
        <title>A high-quality draft genome sequence of Diaporthe vaccinii, a causative agent of upright dieback and viscid rot disease in cranberry plants.</title>
        <authorList>
            <person name="Sarrasin M."/>
            <person name="Lang B.F."/>
            <person name="Burger G."/>
        </authorList>
    </citation>
    <scope>NUCLEOTIDE SEQUENCE [LARGE SCALE GENOMIC DNA]</scope>
    <source>
        <strain evidence="1 2">IS7</strain>
    </source>
</reference>
<evidence type="ECO:0000313" key="1">
    <source>
        <dbReference type="EMBL" id="KAL2277364.1"/>
    </source>
</evidence>
<evidence type="ECO:0000313" key="2">
    <source>
        <dbReference type="Proteomes" id="UP001600888"/>
    </source>
</evidence>
<proteinExistence type="predicted"/>
<dbReference type="Proteomes" id="UP001600888">
    <property type="component" value="Unassembled WGS sequence"/>
</dbReference>
<dbReference type="EMBL" id="JBAWTH010000101">
    <property type="protein sequence ID" value="KAL2277364.1"/>
    <property type="molecule type" value="Genomic_DNA"/>
</dbReference>
<comment type="caution">
    <text evidence="1">The sequence shown here is derived from an EMBL/GenBank/DDBJ whole genome shotgun (WGS) entry which is preliminary data.</text>
</comment>
<organism evidence="1 2">
    <name type="scientific">Diaporthe vaccinii</name>
    <dbReference type="NCBI Taxonomy" id="105482"/>
    <lineage>
        <taxon>Eukaryota</taxon>
        <taxon>Fungi</taxon>
        <taxon>Dikarya</taxon>
        <taxon>Ascomycota</taxon>
        <taxon>Pezizomycotina</taxon>
        <taxon>Sordariomycetes</taxon>
        <taxon>Sordariomycetidae</taxon>
        <taxon>Diaporthales</taxon>
        <taxon>Diaporthaceae</taxon>
        <taxon>Diaporthe</taxon>
        <taxon>Diaporthe eres species complex</taxon>
    </lineage>
</organism>
<keyword evidence="2" id="KW-1185">Reference proteome</keyword>